<dbReference type="InterPro" id="IPR012310">
    <property type="entry name" value="DNA_ligase_ATP-dep_cent"/>
</dbReference>
<dbReference type="PROSITE" id="PS50160">
    <property type="entry name" value="DNA_LIGASE_A3"/>
    <property type="match status" value="1"/>
</dbReference>
<dbReference type="Pfam" id="PF01068">
    <property type="entry name" value="DNA_ligase_A_M"/>
    <property type="match status" value="1"/>
</dbReference>
<dbReference type="Proteomes" id="UP000655208">
    <property type="component" value="Unassembled WGS sequence"/>
</dbReference>
<dbReference type="NCBIfam" id="TIGR02778">
    <property type="entry name" value="ligD_pol"/>
    <property type="match status" value="1"/>
</dbReference>
<dbReference type="RefSeq" id="WP_229674580.1">
    <property type="nucleotide sequence ID" value="NZ_BMNA01000010.1"/>
</dbReference>
<dbReference type="GO" id="GO:0005524">
    <property type="term" value="F:ATP binding"/>
    <property type="evidence" value="ECO:0007669"/>
    <property type="project" value="InterPro"/>
</dbReference>
<dbReference type="GO" id="GO:0006281">
    <property type="term" value="P:DNA repair"/>
    <property type="evidence" value="ECO:0007669"/>
    <property type="project" value="InterPro"/>
</dbReference>
<evidence type="ECO:0000259" key="5">
    <source>
        <dbReference type="PROSITE" id="PS50160"/>
    </source>
</evidence>
<dbReference type="InterPro" id="IPR014145">
    <property type="entry name" value="LigD_pol_dom"/>
</dbReference>
<dbReference type="Gene3D" id="3.30.470.30">
    <property type="entry name" value="DNA ligase/mRNA capping enzyme"/>
    <property type="match status" value="1"/>
</dbReference>
<dbReference type="PANTHER" id="PTHR42705">
    <property type="entry name" value="BIFUNCTIONAL NON-HOMOLOGOUS END JOINING PROTEIN LIGD"/>
    <property type="match status" value="1"/>
</dbReference>
<comment type="similarity">
    <text evidence="2">In the C-terminal section; belongs to the ATP-dependent DNA ligase family.</text>
</comment>
<dbReference type="InterPro" id="IPR033649">
    <property type="entry name" value="MtLigD_Pol-like"/>
</dbReference>
<evidence type="ECO:0000313" key="7">
    <source>
        <dbReference type="Proteomes" id="UP000655208"/>
    </source>
</evidence>
<dbReference type="GO" id="GO:0006310">
    <property type="term" value="P:DNA recombination"/>
    <property type="evidence" value="ECO:0007669"/>
    <property type="project" value="InterPro"/>
</dbReference>
<dbReference type="PANTHER" id="PTHR42705:SF2">
    <property type="entry name" value="BIFUNCTIONAL NON-HOMOLOGOUS END JOINING PROTEIN LIGD"/>
    <property type="match status" value="1"/>
</dbReference>
<dbReference type="SUPFAM" id="SSF56091">
    <property type="entry name" value="DNA ligase/mRNA capping enzyme, catalytic domain"/>
    <property type="match status" value="1"/>
</dbReference>
<dbReference type="CDD" id="cd07905">
    <property type="entry name" value="Adenylation_DNA_ligase_LigC"/>
    <property type="match status" value="1"/>
</dbReference>
<evidence type="ECO:0000313" key="6">
    <source>
        <dbReference type="EMBL" id="GGM12357.1"/>
    </source>
</evidence>
<dbReference type="InterPro" id="IPR044117">
    <property type="entry name" value="OBF_LigC-like"/>
</dbReference>
<comment type="catalytic activity">
    <reaction evidence="1">
        <text>ATP + (deoxyribonucleotide)n-3'-hydroxyl + 5'-phospho-(deoxyribonucleotide)m = (deoxyribonucleotide)n+m + AMP + diphosphate.</text>
        <dbReference type="EC" id="6.5.1.1"/>
    </reaction>
</comment>
<proteinExistence type="inferred from homology"/>
<gene>
    <name evidence="6" type="ORF">GCM10011594_35290</name>
</gene>
<dbReference type="EMBL" id="BMNA01000010">
    <property type="protein sequence ID" value="GGM12357.1"/>
    <property type="molecule type" value="Genomic_DNA"/>
</dbReference>
<evidence type="ECO:0000256" key="2">
    <source>
        <dbReference type="ARBA" id="ARBA00049981"/>
    </source>
</evidence>
<dbReference type="CDD" id="cd07970">
    <property type="entry name" value="OBF_DNA_ligase_LigC"/>
    <property type="match status" value="1"/>
</dbReference>
<dbReference type="CDD" id="cd04863">
    <property type="entry name" value="MtLigD_Pol_like"/>
    <property type="match status" value="1"/>
</dbReference>
<feature type="compositionally biased region" description="Low complexity" evidence="4">
    <location>
        <begin position="356"/>
        <end position="368"/>
    </location>
</feature>
<feature type="compositionally biased region" description="Gly residues" evidence="4">
    <location>
        <begin position="346"/>
        <end position="355"/>
    </location>
</feature>
<dbReference type="Gene3D" id="2.40.50.140">
    <property type="entry name" value="Nucleic acid-binding proteins"/>
    <property type="match status" value="1"/>
</dbReference>
<organism evidence="6 7">
    <name type="scientific">Nakamurella endophytica</name>
    <dbReference type="NCBI Taxonomy" id="1748367"/>
    <lineage>
        <taxon>Bacteria</taxon>
        <taxon>Bacillati</taxon>
        <taxon>Actinomycetota</taxon>
        <taxon>Actinomycetes</taxon>
        <taxon>Nakamurellales</taxon>
        <taxon>Nakamurellaceae</taxon>
        <taxon>Nakamurella</taxon>
    </lineage>
</organism>
<dbReference type="AlphaFoldDB" id="A0A917WL70"/>
<comment type="similarity">
    <text evidence="3">In the N-terminal section; belongs to the LigD polymerase family.</text>
</comment>
<evidence type="ECO:0000256" key="1">
    <source>
        <dbReference type="ARBA" id="ARBA00034003"/>
    </source>
</evidence>
<dbReference type="GO" id="GO:0003910">
    <property type="term" value="F:DNA ligase (ATP) activity"/>
    <property type="evidence" value="ECO:0007669"/>
    <property type="project" value="UniProtKB-EC"/>
</dbReference>
<feature type="compositionally biased region" description="Low complexity" evidence="4">
    <location>
        <begin position="330"/>
        <end position="345"/>
    </location>
</feature>
<evidence type="ECO:0000256" key="3">
    <source>
        <dbReference type="ARBA" id="ARBA00049990"/>
    </source>
</evidence>
<name>A0A917WL70_9ACTN</name>
<evidence type="ECO:0000256" key="4">
    <source>
        <dbReference type="SAM" id="MobiDB-lite"/>
    </source>
</evidence>
<dbReference type="InterPro" id="IPR044119">
    <property type="entry name" value="Adenylation_LigC-like"/>
</dbReference>
<reference evidence="6" key="1">
    <citation type="journal article" date="2014" name="Int. J. Syst. Evol. Microbiol.">
        <title>Complete genome sequence of Corynebacterium casei LMG S-19264T (=DSM 44701T), isolated from a smear-ripened cheese.</title>
        <authorList>
            <consortium name="US DOE Joint Genome Institute (JGI-PGF)"/>
            <person name="Walter F."/>
            <person name="Albersmeier A."/>
            <person name="Kalinowski J."/>
            <person name="Ruckert C."/>
        </authorList>
    </citation>
    <scope>NUCLEOTIDE SEQUENCE</scope>
    <source>
        <strain evidence="6">CGMCC 4.7308</strain>
    </source>
</reference>
<dbReference type="InterPro" id="IPR052171">
    <property type="entry name" value="NHEJ_LigD"/>
</dbReference>
<dbReference type="Gene3D" id="3.90.920.10">
    <property type="entry name" value="DNA primase, PRIM domain"/>
    <property type="match status" value="1"/>
</dbReference>
<keyword evidence="7" id="KW-1185">Reference proteome</keyword>
<accession>A0A917WL70</accession>
<sequence length="725" mass="77434">MVRIDGHPVRLTRPERVLYPRTGTTKAQVLEYYVAVAPAMLPHLAGRPATRKRWPEGVDGESFFAKDLEPGVPDWLTRVRVDHTSGPKWYPLLDGPAALAWLAQVAALEVHVPQWRLDDADPDRPATTTRSTRWPDRVVFDLDPGPGVGLAECVEVALLIRERLDGLGARTVPVTSGSKGVHLYVPMDQPITSAAASDWARQVAEHVERELPQLVVSRMTRALRAGKVLVDWSQNNAKKTTIAPYSLRGRDEPTVAAPRTWAELTEPGLVHLDHRQVLDRLAAGIDPLAGWPGPAATGSDGPPPTAARRRARAGPGGPSSPAWTRRPATGDDAAGPSAADPAAATGAGGGDGPSGTPGTSVASGTDGTDGTDGTGPGAVQHGTEGADRALPEGLAGPVGVELARAEDAVPGPNALPGGCRYELKWDGYRLAVVRDAKGVRLWSRQGHDLTHRFPEIAAAARAQLPPGTVADGEVVIWNGARLDFDLLQRRLATRPRDMAAAVRAHPASFVVFDLLADRGEDLRPRPLRERRDRLERAAPWRPPLQLSPVTGDVAQARAWMADYRPAGVEGLVAKGADTPYAAGRRDWIKVKSRETEEVVVGGVLGSRTAPESVVAGLYRGTELVLVGRTTVLTAAQSRALAAVLQPAEPDHPWPDRIGGGRFARSREAVPLTRVAPTVVVEVSADTGRQGGVWRHALRYVRIRADVRPEDLPRLPDDDGPAPAGS</sequence>
<dbReference type="Pfam" id="PF21686">
    <property type="entry name" value="LigD_Prim-Pol"/>
    <property type="match status" value="1"/>
</dbReference>
<feature type="region of interest" description="Disordered" evidence="4">
    <location>
        <begin position="289"/>
        <end position="393"/>
    </location>
</feature>
<reference evidence="6" key="2">
    <citation type="submission" date="2020-09" db="EMBL/GenBank/DDBJ databases">
        <authorList>
            <person name="Sun Q."/>
            <person name="Zhou Y."/>
        </authorList>
    </citation>
    <scope>NUCLEOTIDE SEQUENCE</scope>
    <source>
        <strain evidence="6">CGMCC 4.7308</strain>
    </source>
</reference>
<comment type="caution">
    <text evidence="6">The sequence shown here is derived from an EMBL/GenBank/DDBJ whole genome shotgun (WGS) entry which is preliminary data.</text>
</comment>
<protein>
    <recommendedName>
        <fullName evidence="5">ATP-dependent DNA ligase family profile domain-containing protein</fullName>
    </recommendedName>
</protein>
<feature type="domain" description="ATP-dependent DNA ligase family profile" evidence="5">
    <location>
        <begin position="500"/>
        <end position="628"/>
    </location>
</feature>
<dbReference type="InterPro" id="IPR012340">
    <property type="entry name" value="NA-bd_OB-fold"/>
</dbReference>